<keyword evidence="4" id="KW-0472">Membrane</keyword>
<dbReference type="EC" id="3.4.21.89" evidence="5"/>
<reference evidence="6" key="1">
    <citation type="journal article" date="2020" name="mSystems">
        <title>Genome- and Community-Level Interaction Insights into Carbon Utilization and Element Cycling Functions of Hydrothermarchaeota in Hydrothermal Sediment.</title>
        <authorList>
            <person name="Zhou Z."/>
            <person name="Liu Y."/>
            <person name="Xu W."/>
            <person name="Pan J."/>
            <person name="Luo Z.H."/>
            <person name="Li M."/>
        </authorList>
    </citation>
    <scope>NUCLEOTIDE SEQUENCE [LARGE SCALE GENOMIC DNA]</scope>
    <source>
        <strain evidence="6">SpSt-853</strain>
    </source>
</reference>
<dbReference type="NCBIfam" id="TIGR02228">
    <property type="entry name" value="sigpep_I_arch"/>
    <property type="match status" value="1"/>
</dbReference>
<dbReference type="InterPro" id="IPR036286">
    <property type="entry name" value="LexA/Signal_pep-like_sf"/>
</dbReference>
<proteinExistence type="predicted"/>
<keyword evidence="2" id="KW-0812">Transmembrane</keyword>
<dbReference type="GO" id="GO:0009003">
    <property type="term" value="F:signal peptidase activity"/>
    <property type="evidence" value="ECO:0007669"/>
    <property type="project" value="UniProtKB-EC"/>
</dbReference>
<sequence>MPELLYFGHSMRPLFRVGDALRVEPCGAEEIRVGEVVVFYHPRSGRRLVHRVAAITREGLLTKGDNSPELDPWLLRSEEILGRVIAICRDGRLLPVPRQAPPGLKWLKARKWAERQVSRLLHPIYQGLAASRVFRKGLASWIRPRLLAFSKTDGMEWQLWWGRLLIGRKTPKQSEWSIRRPFRLLVDPAALPGKNQETEILGQAAQEGAKLVRQPQSQDLAQ</sequence>
<name>A0A7C5AKZ3_9BACT</name>
<dbReference type="AlphaFoldDB" id="A0A7C5AKZ3"/>
<gene>
    <name evidence="6" type="ORF">ENW48_03710</name>
</gene>
<dbReference type="InterPro" id="IPR001733">
    <property type="entry name" value="Peptidase_S26B"/>
</dbReference>
<evidence type="ECO:0000256" key="2">
    <source>
        <dbReference type="ARBA" id="ARBA00022692"/>
    </source>
</evidence>
<dbReference type="SUPFAM" id="SSF51306">
    <property type="entry name" value="LexA/Signal peptidase"/>
    <property type="match status" value="1"/>
</dbReference>
<dbReference type="GO" id="GO:0004252">
    <property type="term" value="F:serine-type endopeptidase activity"/>
    <property type="evidence" value="ECO:0007669"/>
    <property type="project" value="UniProtKB-UniRule"/>
</dbReference>
<dbReference type="CDD" id="cd06462">
    <property type="entry name" value="Peptidase_S24_S26"/>
    <property type="match status" value="1"/>
</dbReference>
<accession>A0A7C5AKZ3</accession>
<evidence type="ECO:0000256" key="1">
    <source>
        <dbReference type="ARBA" id="ARBA00004370"/>
    </source>
</evidence>
<evidence type="ECO:0000256" key="4">
    <source>
        <dbReference type="ARBA" id="ARBA00023136"/>
    </source>
</evidence>
<comment type="caution">
    <text evidence="6">The sequence shown here is derived from an EMBL/GenBank/DDBJ whole genome shotgun (WGS) entry which is preliminary data.</text>
</comment>
<dbReference type="GO" id="GO:0016020">
    <property type="term" value="C:membrane"/>
    <property type="evidence" value="ECO:0007669"/>
    <property type="project" value="UniProtKB-SubCell"/>
</dbReference>
<organism evidence="6">
    <name type="scientific">Desulfobacca acetoxidans</name>
    <dbReference type="NCBI Taxonomy" id="60893"/>
    <lineage>
        <taxon>Bacteria</taxon>
        <taxon>Pseudomonadati</taxon>
        <taxon>Thermodesulfobacteriota</taxon>
        <taxon>Desulfobaccia</taxon>
        <taxon>Desulfobaccales</taxon>
        <taxon>Desulfobaccaceae</taxon>
        <taxon>Desulfobacca</taxon>
    </lineage>
</organism>
<evidence type="ECO:0000256" key="3">
    <source>
        <dbReference type="ARBA" id="ARBA00022989"/>
    </source>
</evidence>
<dbReference type="GO" id="GO:0006465">
    <property type="term" value="P:signal peptide processing"/>
    <property type="evidence" value="ECO:0007669"/>
    <property type="project" value="UniProtKB-UniRule"/>
</dbReference>
<protein>
    <recommendedName>
        <fullName evidence="5">Signal peptidase I</fullName>
        <ecNumber evidence="5">3.4.21.89</ecNumber>
    </recommendedName>
</protein>
<evidence type="ECO:0000313" key="6">
    <source>
        <dbReference type="EMBL" id="HGZ11310.1"/>
    </source>
</evidence>
<comment type="subcellular location">
    <subcellularLocation>
        <location evidence="1">Membrane</location>
    </subcellularLocation>
</comment>
<keyword evidence="6" id="KW-0378">Hydrolase</keyword>
<dbReference type="EMBL" id="DTKJ01000022">
    <property type="protein sequence ID" value="HGZ11310.1"/>
    <property type="molecule type" value="Genomic_DNA"/>
</dbReference>
<evidence type="ECO:0000256" key="5">
    <source>
        <dbReference type="NCBIfam" id="TIGR02228"/>
    </source>
</evidence>
<keyword evidence="3" id="KW-1133">Transmembrane helix</keyword>